<keyword evidence="4" id="KW-1185">Reference proteome</keyword>
<dbReference type="Proteomes" id="UP000838412">
    <property type="component" value="Unassembled WGS sequence"/>
</dbReference>
<gene>
    <name evidence="3" type="primary">Hypp9784</name>
    <name evidence="3" type="ORF">BLAG_LOCUS26466</name>
</gene>
<accession>A0A8S4MQL6</accession>
<dbReference type="OrthoDB" id="10059820at2759"/>
<dbReference type="EMBL" id="CAKMNS010000463">
    <property type="protein sequence ID" value="CAH1277783.1"/>
    <property type="molecule type" value="Genomic_DNA"/>
</dbReference>
<comment type="caution">
    <text evidence="3">The sequence shown here is derived from an EMBL/GenBank/DDBJ whole genome shotgun (WGS) entry which is preliminary data.</text>
</comment>
<evidence type="ECO:0000256" key="1">
    <source>
        <dbReference type="SAM" id="MobiDB-lite"/>
    </source>
</evidence>
<proteinExistence type="predicted"/>
<evidence type="ECO:0000256" key="2">
    <source>
        <dbReference type="SAM" id="SignalP"/>
    </source>
</evidence>
<sequence length="121" mass="13151">MMPGTLTILLLLAAWVGADGIPLQEGVESGVMLPNMDTPSVPLSPRSPRVGGGRRTTVEDFLHPAQPFQFLPLRQGPAAVKPDQSRDTSDGRRRSSKWKGSRVVTWSKLMPNPQGFLALYG</sequence>
<feature type="region of interest" description="Disordered" evidence="1">
    <location>
        <begin position="73"/>
        <end position="99"/>
    </location>
</feature>
<evidence type="ECO:0000313" key="4">
    <source>
        <dbReference type="Proteomes" id="UP000838412"/>
    </source>
</evidence>
<feature type="compositionally biased region" description="Basic and acidic residues" evidence="1">
    <location>
        <begin position="83"/>
        <end position="93"/>
    </location>
</feature>
<organism evidence="3 4">
    <name type="scientific">Branchiostoma lanceolatum</name>
    <name type="common">Common lancelet</name>
    <name type="synonym">Amphioxus lanceolatum</name>
    <dbReference type="NCBI Taxonomy" id="7740"/>
    <lineage>
        <taxon>Eukaryota</taxon>
        <taxon>Metazoa</taxon>
        <taxon>Chordata</taxon>
        <taxon>Cephalochordata</taxon>
        <taxon>Leptocardii</taxon>
        <taxon>Amphioxiformes</taxon>
        <taxon>Branchiostomatidae</taxon>
        <taxon>Branchiostoma</taxon>
    </lineage>
</organism>
<feature type="chain" id="PRO_5035943300" evidence="2">
    <location>
        <begin position="21"/>
        <end position="121"/>
    </location>
</feature>
<evidence type="ECO:0000313" key="3">
    <source>
        <dbReference type="EMBL" id="CAH1277783.1"/>
    </source>
</evidence>
<dbReference type="AlphaFoldDB" id="A0A8S4MQL6"/>
<reference evidence="3" key="1">
    <citation type="submission" date="2022-01" db="EMBL/GenBank/DDBJ databases">
        <authorList>
            <person name="Braso-Vives M."/>
        </authorList>
    </citation>
    <scope>NUCLEOTIDE SEQUENCE</scope>
</reference>
<feature type="region of interest" description="Disordered" evidence="1">
    <location>
        <begin position="33"/>
        <end position="55"/>
    </location>
</feature>
<protein>
    <submittedName>
        <fullName evidence="3">Hypp9784 protein</fullName>
    </submittedName>
</protein>
<name>A0A8S4MQL6_BRALA</name>
<keyword evidence="2" id="KW-0732">Signal</keyword>
<feature type="compositionally biased region" description="Low complexity" evidence="1">
    <location>
        <begin position="39"/>
        <end position="49"/>
    </location>
</feature>
<feature type="signal peptide" evidence="2">
    <location>
        <begin position="1"/>
        <end position="20"/>
    </location>
</feature>